<dbReference type="GO" id="GO:0046872">
    <property type="term" value="F:metal ion binding"/>
    <property type="evidence" value="ECO:0007669"/>
    <property type="project" value="UniProtKB-KW"/>
</dbReference>
<dbReference type="OrthoDB" id="30052at2"/>
<proteinExistence type="predicted"/>
<feature type="binding site" evidence="3">
    <location>
        <position position="51"/>
    </location>
    <ligand>
        <name>a divalent metal cation</name>
        <dbReference type="ChEBI" id="CHEBI:60240"/>
    </ligand>
</feature>
<dbReference type="PANTHER" id="PTHR47572:SF4">
    <property type="entry name" value="LACTONASE DRP35"/>
    <property type="match status" value="1"/>
</dbReference>
<feature type="domain" description="SMP-30/Gluconolactonase/LRE-like region" evidence="5">
    <location>
        <begin position="49"/>
        <end position="298"/>
    </location>
</feature>
<name>A0A6I4UG83_9SPHN</name>
<evidence type="ECO:0000256" key="2">
    <source>
        <dbReference type="PIRSR" id="PIRSR605511-1"/>
    </source>
</evidence>
<dbReference type="InterPro" id="IPR051262">
    <property type="entry name" value="SMP-30/CGR1_Lactonase"/>
</dbReference>
<sequence>MRNMWGLIAGIAALAASSACAQVPDRWPVEDDGVFVPGSMEKVGEGYNFTEGPVWDGARVIFSDISGDTVYVMTPGEAPRVLYTPSSRANGHTFDRAGALLNAEHGSGTLTRWTPQSGRQTVVAAYQGKHLNSPNDMVVRSDGLILFTDPPYGLGSAYDGVQRASEVGFNGVYAFDEASGRMVLIDDKLDRPNGIALSPDEATLYVSDSATNTVWAYTLAVDGSARDKRLLADLALEGARFPVDGLRVDSEGRVFATCPAGVCVIAPDGSRIATLELPIRASNVGWGGSDLSDLYITSDSEVWKVSTRAKGIGSSIRR</sequence>
<feature type="signal peptide" evidence="4">
    <location>
        <begin position="1"/>
        <end position="21"/>
    </location>
</feature>
<dbReference type="PANTHER" id="PTHR47572">
    <property type="entry name" value="LIPOPROTEIN-RELATED"/>
    <property type="match status" value="1"/>
</dbReference>
<dbReference type="Proteomes" id="UP000430021">
    <property type="component" value="Unassembled WGS sequence"/>
</dbReference>
<keyword evidence="3" id="KW-0862">Zinc</keyword>
<dbReference type="SUPFAM" id="SSF63829">
    <property type="entry name" value="Calcium-dependent phosphotriesterase"/>
    <property type="match status" value="1"/>
</dbReference>
<reference evidence="6 7" key="1">
    <citation type="submission" date="2019-12" db="EMBL/GenBank/DDBJ databases">
        <title>Genomic-based taxomic classification of the family Erythrobacteraceae.</title>
        <authorList>
            <person name="Xu L."/>
        </authorList>
    </citation>
    <scope>NUCLEOTIDE SEQUENCE [LARGE SCALE GENOMIC DNA]</scope>
    <source>
        <strain evidence="6 7">JCM 10282</strain>
    </source>
</reference>
<protein>
    <submittedName>
        <fullName evidence="6">SMP-30/gluconolactonase/LRE family protein</fullName>
    </submittedName>
</protein>
<accession>A0A6I4UG83</accession>
<evidence type="ECO:0000313" key="6">
    <source>
        <dbReference type="EMBL" id="MXP38151.1"/>
    </source>
</evidence>
<evidence type="ECO:0000313" key="7">
    <source>
        <dbReference type="Proteomes" id="UP000430021"/>
    </source>
</evidence>
<feature type="active site" description="Proton donor/acceptor" evidence="2">
    <location>
        <position position="244"/>
    </location>
</feature>
<dbReference type="GO" id="GO:0016787">
    <property type="term" value="F:hydrolase activity"/>
    <property type="evidence" value="ECO:0007669"/>
    <property type="project" value="UniProtKB-KW"/>
</dbReference>
<keyword evidence="4" id="KW-0732">Signal</keyword>
<keyword evidence="1" id="KW-0378">Hydrolase</keyword>
<dbReference type="InterPro" id="IPR011042">
    <property type="entry name" value="6-blade_b-propeller_TolB-like"/>
</dbReference>
<evidence type="ECO:0000256" key="4">
    <source>
        <dbReference type="SAM" id="SignalP"/>
    </source>
</evidence>
<dbReference type="PROSITE" id="PS51257">
    <property type="entry name" value="PROKAR_LIPOPROTEIN"/>
    <property type="match status" value="1"/>
</dbReference>
<dbReference type="EMBL" id="WTYB01000001">
    <property type="protein sequence ID" value="MXP38151.1"/>
    <property type="molecule type" value="Genomic_DNA"/>
</dbReference>
<dbReference type="AlphaFoldDB" id="A0A6I4UG83"/>
<gene>
    <name evidence="6" type="ORF">GRI59_05925</name>
</gene>
<dbReference type="RefSeq" id="WP_160760223.1">
    <property type="nucleotide sequence ID" value="NZ_BAAADZ010000002.1"/>
</dbReference>
<evidence type="ECO:0000256" key="3">
    <source>
        <dbReference type="PIRSR" id="PIRSR605511-2"/>
    </source>
</evidence>
<feature type="binding site" evidence="3">
    <location>
        <position position="193"/>
    </location>
    <ligand>
        <name>a divalent metal cation</name>
        <dbReference type="ChEBI" id="CHEBI:60240"/>
    </ligand>
</feature>
<keyword evidence="3" id="KW-0479">Metal-binding</keyword>
<dbReference type="InterPro" id="IPR005511">
    <property type="entry name" value="SMP-30"/>
</dbReference>
<evidence type="ECO:0000259" key="5">
    <source>
        <dbReference type="Pfam" id="PF08450"/>
    </source>
</evidence>
<organism evidence="6 7">
    <name type="scientific">Erythrobacter ramosus</name>
    <dbReference type="NCBI Taxonomy" id="35811"/>
    <lineage>
        <taxon>Bacteria</taxon>
        <taxon>Pseudomonadati</taxon>
        <taxon>Pseudomonadota</taxon>
        <taxon>Alphaproteobacteria</taxon>
        <taxon>Sphingomonadales</taxon>
        <taxon>Erythrobacteraceae</taxon>
        <taxon>Erythrobacter/Porphyrobacter group</taxon>
        <taxon>Erythrobacter</taxon>
    </lineage>
</organism>
<feature type="binding site" evidence="3">
    <location>
        <position position="244"/>
    </location>
    <ligand>
        <name>a divalent metal cation</name>
        <dbReference type="ChEBI" id="CHEBI:60240"/>
    </ligand>
</feature>
<dbReference type="Gene3D" id="2.120.10.30">
    <property type="entry name" value="TolB, C-terminal domain"/>
    <property type="match status" value="1"/>
</dbReference>
<comment type="caution">
    <text evidence="6">The sequence shown here is derived from an EMBL/GenBank/DDBJ whole genome shotgun (WGS) entry which is preliminary data.</text>
</comment>
<evidence type="ECO:0000256" key="1">
    <source>
        <dbReference type="ARBA" id="ARBA00022801"/>
    </source>
</evidence>
<dbReference type="InterPro" id="IPR013658">
    <property type="entry name" value="SGL"/>
</dbReference>
<dbReference type="PRINTS" id="PR01790">
    <property type="entry name" value="SMP30FAMILY"/>
</dbReference>
<feature type="chain" id="PRO_5026113939" evidence="4">
    <location>
        <begin position="22"/>
        <end position="318"/>
    </location>
</feature>
<dbReference type="Pfam" id="PF08450">
    <property type="entry name" value="SGL"/>
    <property type="match status" value="1"/>
</dbReference>
<comment type="cofactor">
    <cofactor evidence="3">
        <name>Zn(2+)</name>
        <dbReference type="ChEBI" id="CHEBI:29105"/>
    </cofactor>
    <text evidence="3">Binds 1 divalent metal cation per subunit.</text>
</comment>
<feature type="binding site" evidence="3">
    <location>
        <position position="135"/>
    </location>
    <ligand>
        <name>substrate</name>
    </ligand>
</feature>